<dbReference type="NCBIfam" id="TIGR00792">
    <property type="entry name" value="gph"/>
    <property type="match status" value="1"/>
</dbReference>
<evidence type="ECO:0000256" key="1">
    <source>
        <dbReference type="ARBA" id="ARBA00004496"/>
    </source>
</evidence>
<dbReference type="GO" id="GO:0009401">
    <property type="term" value="P:phosphoenolpyruvate-dependent sugar phosphotransferase system"/>
    <property type="evidence" value="ECO:0007669"/>
    <property type="project" value="UniProtKB-KW"/>
</dbReference>
<dbReference type="GO" id="GO:0005737">
    <property type="term" value="C:cytoplasm"/>
    <property type="evidence" value="ECO:0007669"/>
    <property type="project" value="UniProtKB-SubCell"/>
</dbReference>
<dbReference type="PANTHER" id="PTHR45008:SF1">
    <property type="entry name" value="PTS SYSTEM GLUCOSE-SPECIFIC EIIA COMPONENT"/>
    <property type="match status" value="1"/>
</dbReference>
<reference evidence="10" key="1">
    <citation type="journal article" date="2019" name="Nat. Med.">
        <title>A library of human gut bacterial isolates paired with longitudinal multiomics data enables mechanistic microbiome research.</title>
        <authorList>
            <person name="Poyet M."/>
            <person name="Groussin M."/>
            <person name="Gibbons S.M."/>
            <person name="Avila-Pacheco J."/>
            <person name="Jiang X."/>
            <person name="Kearney S.M."/>
            <person name="Perrotta A.R."/>
            <person name="Berdy B."/>
            <person name="Zhao S."/>
            <person name="Lieberman T.D."/>
            <person name="Swanson P.K."/>
            <person name="Smith M."/>
            <person name="Roesemann S."/>
            <person name="Alexander J.E."/>
            <person name="Rich S.A."/>
            <person name="Livny J."/>
            <person name="Vlamakis H."/>
            <person name="Clish C."/>
            <person name="Bullock K."/>
            <person name="Deik A."/>
            <person name="Scott J."/>
            <person name="Pierce K.A."/>
            <person name="Xavier R.J."/>
            <person name="Alm E.J."/>
        </authorList>
    </citation>
    <scope>NUCLEOTIDE SEQUENCE</scope>
    <source>
        <strain evidence="10">BIOML-A18</strain>
    </source>
</reference>
<dbReference type="InterPro" id="IPR018043">
    <property type="entry name" value="Na/Gal_symport_CS"/>
</dbReference>
<evidence type="ECO:0000313" key="10">
    <source>
        <dbReference type="EMBL" id="MSA68685.1"/>
    </source>
</evidence>
<evidence type="ECO:0000256" key="9">
    <source>
        <dbReference type="ARBA" id="ARBA00022847"/>
    </source>
</evidence>
<dbReference type="GO" id="GO:0016020">
    <property type="term" value="C:membrane"/>
    <property type="evidence" value="ECO:0007669"/>
    <property type="project" value="InterPro"/>
</dbReference>
<comment type="similarity">
    <text evidence="2">In the N-terminal section; belongs to the sodium:galactoside symporter (TC 2.A.2) family.</text>
</comment>
<comment type="subcellular location">
    <subcellularLocation>
        <location evidence="1">Cytoplasm</location>
    </subcellularLocation>
</comment>
<keyword evidence="9" id="KW-0769">Symport</keyword>
<dbReference type="SUPFAM" id="SSF103473">
    <property type="entry name" value="MFS general substrate transporter"/>
    <property type="match status" value="1"/>
</dbReference>
<dbReference type="InterPro" id="IPR011055">
    <property type="entry name" value="Dup_hybrid_motif"/>
</dbReference>
<keyword evidence="3" id="KW-0813">Transport</keyword>
<dbReference type="InterPro" id="IPR050890">
    <property type="entry name" value="PTS_EIIA_component"/>
</dbReference>
<dbReference type="GO" id="GO:0006814">
    <property type="term" value="P:sodium ion transport"/>
    <property type="evidence" value="ECO:0007669"/>
    <property type="project" value="InterPro"/>
</dbReference>
<dbReference type="InterPro" id="IPR001127">
    <property type="entry name" value="PTS_EIIA_1_perm"/>
</dbReference>
<dbReference type="RefSeq" id="WP_154236997.1">
    <property type="nucleotide sequence ID" value="NZ_JADNNQ010000025.1"/>
</dbReference>
<keyword evidence="7" id="KW-0598">Phosphotransferase system</keyword>
<name>A0A6A8HL09_9LACO</name>
<organism evidence="10">
    <name type="scientific">Ligilactobacillus ruminis</name>
    <dbReference type="NCBI Taxonomy" id="1623"/>
    <lineage>
        <taxon>Bacteria</taxon>
        <taxon>Bacillati</taxon>
        <taxon>Bacillota</taxon>
        <taxon>Bacilli</taxon>
        <taxon>Lactobacillales</taxon>
        <taxon>Lactobacillaceae</taxon>
        <taxon>Ligilactobacillus</taxon>
    </lineage>
</organism>
<keyword evidence="5 10" id="KW-0762">Sugar transport</keyword>
<dbReference type="Pfam" id="PF13347">
    <property type="entry name" value="MFS_2"/>
    <property type="match status" value="1"/>
</dbReference>
<dbReference type="PROSITE" id="PS00872">
    <property type="entry name" value="NA_GALACTOSIDE_SYMP"/>
    <property type="match status" value="1"/>
</dbReference>
<gene>
    <name evidence="10" type="ORF">GKC89_06235</name>
</gene>
<dbReference type="InterPro" id="IPR001927">
    <property type="entry name" value="Na/Gal_symport"/>
</dbReference>
<dbReference type="AlphaFoldDB" id="A0A6A8HL09"/>
<dbReference type="EMBL" id="WKOD01000015">
    <property type="protein sequence ID" value="MSA68685.1"/>
    <property type="molecule type" value="Genomic_DNA"/>
</dbReference>
<evidence type="ECO:0000256" key="2">
    <source>
        <dbReference type="ARBA" id="ARBA00007724"/>
    </source>
</evidence>
<keyword evidence="6" id="KW-0808">Transferase</keyword>
<dbReference type="InterPro" id="IPR036259">
    <property type="entry name" value="MFS_trans_sf"/>
</dbReference>
<evidence type="ECO:0000256" key="5">
    <source>
        <dbReference type="ARBA" id="ARBA00022597"/>
    </source>
</evidence>
<dbReference type="Gene3D" id="1.20.1250.20">
    <property type="entry name" value="MFS general substrate transporter like domains"/>
    <property type="match status" value="2"/>
</dbReference>
<dbReference type="GO" id="GO:0015293">
    <property type="term" value="F:symporter activity"/>
    <property type="evidence" value="ECO:0007669"/>
    <property type="project" value="UniProtKB-KW"/>
</dbReference>
<dbReference type="PANTHER" id="PTHR45008">
    <property type="entry name" value="PTS SYSTEM GLUCOSE-SPECIFIC EIIA COMPONENT"/>
    <property type="match status" value="1"/>
</dbReference>
<dbReference type="SUPFAM" id="SSF51261">
    <property type="entry name" value="Duplicated hybrid motif"/>
    <property type="match status" value="1"/>
</dbReference>
<sequence>MENASQKKSRKWRERIAFALGNLGHSAFYGALSTYFIVFVTSGMFDGVEKSIANKLIGLITGLVVIIRLAEVLVDPVIGNVVDNTQTKWGKFKPWQVIGSVVSSILLVVIFTGIFGLAKTNWILFAILFVIIFITLDVFYSFCDVAYWGMVPAISEDSKERGVLTSFGSFTGSIGWNGLTIIVVPVTTFFTFLATGKHEQGPQGWLAFAIIIAILAVLSALAVASGTTEKTNVLREAANEKTTIKDVFLGIIHNDQMLWISLAYLMYSIAYVATNGVLFYLFKFVLGKPNEFWIAGIIATVVGFFTAPLYPILNKFIPRKTLFAIGQLSMIASYLLFIFGRSNLVLIIIGLVLFNFTFAQLVTVLSLTDSIEYGQLKNGNRNEAVTLAVRPMLDKISGAFSNGIVGTIALLAGMTGSATAKDMTPQNIHTFELLAFYLPLALAILSLLIFVFKVKITEKEHAKIVEELQIKLASGATSADEPELSKVVTTELLAPADGSFMKLSEVLDENNRPLSGTGFAIKPQNGHVYAPFDGTVKFTFSTKHTLGIISDDGLEAIIHVGLGTVNLRGEGFVSHYQDGQKVKAGQLLIEFDQDLIKKAGYSDIVVTFFTQPKRIESLGQLCGETVAHNDKVLEVSHK</sequence>
<dbReference type="PROSITE" id="PS00371">
    <property type="entry name" value="PTS_EIIA_TYPE_1_HIS"/>
    <property type="match status" value="1"/>
</dbReference>
<dbReference type="NCBIfam" id="TIGR00830">
    <property type="entry name" value="PTBA"/>
    <property type="match status" value="1"/>
</dbReference>
<accession>A0A6A8HL09</accession>
<evidence type="ECO:0000256" key="4">
    <source>
        <dbReference type="ARBA" id="ARBA00022553"/>
    </source>
</evidence>
<keyword evidence="4" id="KW-0597">Phosphoprotein</keyword>
<evidence type="ECO:0000256" key="3">
    <source>
        <dbReference type="ARBA" id="ARBA00022448"/>
    </source>
</evidence>
<proteinExistence type="inferred from homology"/>
<dbReference type="Gene3D" id="2.70.70.10">
    <property type="entry name" value="Glucose Permease (Domain IIA)"/>
    <property type="match status" value="1"/>
</dbReference>
<comment type="caution">
    <text evidence="10">The sequence shown here is derived from an EMBL/GenBank/DDBJ whole genome shotgun (WGS) entry which is preliminary data.</text>
</comment>
<keyword evidence="8" id="KW-0418">Kinase</keyword>
<evidence type="ECO:0000256" key="8">
    <source>
        <dbReference type="ARBA" id="ARBA00022777"/>
    </source>
</evidence>
<evidence type="ECO:0000256" key="7">
    <source>
        <dbReference type="ARBA" id="ARBA00022683"/>
    </source>
</evidence>
<protein>
    <submittedName>
        <fullName evidence="10">PTS sugar transporter subunit IIA</fullName>
    </submittedName>
</protein>
<dbReference type="GO" id="GO:0016301">
    <property type="term" value="F:kinase activity"/>
    <property type="evidence" value="ECO:0007669"/>
    <property type="project" value="UniProtKB-KW"/>
</dbReference>
<dbReference type="PROSITE" id="PS51093">
    <property type="entry name" value="PTS_EIIA_TYPE_1"/>
    <property type="match status" value="1"/>
</dbReference>
<dbReference type="Pfam" id="PF00358">
    <property type="entry name" value="PTS_EIIA_1"/>
    <property type="match status" value="1"/>
</dbReference>
<evidence type="ECO:0000256" key="6">
    <source>
        <dbReference type="ARBA" id="ARBA00022679"/>
    </source>
</evidence>
<dbReference type="CDD" id="cd17332">
    <property type="entry name" value="MFS_MelB_like"/>
    <property type="match status" value="1"/>
</dbReference>